<evidence type="ECO:0000313" key="3">
    <source>
        <dbReference type="Proteomes" id="UP001500889"/>
    </source>
</evidence>
<organism evidence="2 3">
    <name type="scientific">Drosophila madeirensis</name>
    <name type="common">Fruit fly</name>
    <dbReference type="NCBI Taxonomy" id="30013"/>
    <lineage>
        <taxon>Eukaryota</taxon>
        <taxon>Metazoa</taxon>
        <taxon>Ecdysozoa</taxon>
        <taxon>Arthropoda</taxon>
        <taxon>Hexapoda</taxon>
        <taxon>Insecta</taxon>
        <taxon>Pterygota</taxon>
        <taxon>Neoptera</taxon>
        <taxon>Endopterygota</taxon>
        <taxon>Diptera</taxon>
        <taxon>Brachycera</taxon>
        <taxon>Muscomorpha</taxon>
        <taxon>Ephydroidea</taxon>
        <taxon>Drosophilidae</taxon>
        <taxon>Drosophila</taxon>
        <taxon>Sophophora</taxon>
    </lineage>
</organism>
<proteinExistence type="predicted"/>
<dbReference type="EMBL" id="AP029267">
    <property type="protein sequence ID" value="BFG04925.1"/>
    <property type="molecule type" value="Genomic_DNA"/>
</dbReference>
<dbReference type="AlphaFoldDB" id="A0AAU9GBL7"/>
<protein>
    <submittedName>
        <fullName evidence="2">Uncharacterized protein</fullName>
    </submittedName>
</protein>
<feature type="region of interest" description="Disordered" evidence="1">
    <location>
        <begin position="124"/>
        <end position="158"/>
    </location>
</feature>
<dbReference type="Proteomes" id="UP001500889">
    <property type="component" value="Chromosome E"/>
</dbReference>
<sequence>MKKKIMSPNAAKKRAISSVKKRGKLRKSTPGCTKPPNALSSAIIRRICRMPPKRMQAHSIAEVRYLNPEFRKVDEPGAATSVCNVCHEIHSPPAVEPLLEKVQQETQTEPCWGCSCNCNFSGDQSRMQRSKPMTARTSNRMSSEKYNQKSSSSKKLLSASQVAVEGPFLEQVARASRHSFRSSQTSQDQPVALSHHGSVSHHLNSAFDGAS</sequence>
<feature type="region of interest" description="Disordered" evidence="1">
    <location>
        <begin position="1"/>
        <end position="36"/>
    </location>
</feature>
<feature type="compositionally biased region" description="Low complexity" evidence="1">
    <location>
        <begin position="148"/>
        <end position="158"/>
    </location>
</feature>
<accession>A0AAU9GBL7</accession>
<evidence type="ECO:0000313" key="2">
    <source>
        <dbReference type="EMBL" id="BFG04925.1"/>
    </source>
</evidence>
<reference evidence="2 3" key="1">
    <citation type="submission" date="2024-02" db="EMBL/GenBank/DDBJ databases">
        <title>A chromosome-level genome assembly of Drosophila madeirensis, a fruit fly species endemic to Madeira island.</title>
        <authorList>
            <person name="Tomihara K."/>
            <person name="Llopart A."/>
            <person name="Yamamoto D."/>
        </authorList>
    </citation>
    <scope>NUCLEOTIDE SEQUENCE [LARGE SCALE GENOMIC DNA]</scope>
    <source>
        <strain evidence="2 3">RF1</strain>
    </source>
</reference>
<gene>
    <name evidence="2" type="ORF">DMAD_03778</name>
</gene>
<feature type="compositionally biased region" description="Basic residues" evidence="1">
    <location>
        <begin position="1"/>
        <end position="27"/>
    </location>
</feature>
<feature type="region of interest" description="Disordered" evidence="1">
    <location>
        <begin position="174"/>
        <end position="211"/>
    </location>
</feature>
<name>A0AAU9GBL7_DROMD</name>
<keyword evidence="3" id="KW-1185">Reference proteome</keyword>
<evidence type="ECO:0000256" key="1">
    <source>
        <dbReference type="SAM" id="MobiDB-lite"/>
    </source>
</evidence>